<proteinExistence type="inferred from homology"/>
<accession>A0A0G1M1I4</accession>
<dbReference type="InterPro" id="IPR029063">
    <property type="entry name" value="SAM-dependent_MTases_sf"/>
</dbReference>
<dbReference type="InterPro" id="IPR018117">
    <property type="entry name" value="C5_DNA_meth_AS"/>
</dbReference>
<dbReference type="InterPro" id="IPR001525">
    <property type="entry name" value="C5_MeTfrase"/>
</dbReference>
<comment type="caution">
    <text evidence="8">The sequence shown here is derived from an EMBL/GenBank/DDBJ whole genome shotgun (WGS) entry which is preliminary data.</text>
</comment>
<comment type="catalytic activity">
    <reaction evidence="7">
        <text>a 2'-deoxycytidine in DNA + S-adenosyl-L-methionine = a 5-methyl-2'-deoxycytidine in DNA + S-adenosyl-L-homocysteine + H(+)</text>
        <dbReference type="Rhea" id="RHEA:13681"/>
        <dbReference type="Rhea" id="RHEA-COMP:11369"/>
        <dbReference type="Rhea" id="RHEA-COMP:11370"/>
        <dbReference type="ChEBI" id="CHEBI:15378"/>
        <dbReference type="ChEBI" id="CHEBI:57856"/>
        <dbReference type="ChEBI" id="CHEBI:59789"/>
        <dbReference type="ChEBI" id="CHEBI:85452"/>
        <dbReference type="ChEBI" id="CHEBI:85454"/>
        <dbReference type="EC" id="2.1.1.37"/>
    </reaction>
</comment>
<evidence type="ECO:0000256" key="7">
    <source>
        <dbReference type="RuleBase" id="RU000417"/>
    </source>
</evidence>
<evidence type="ECO:0000313" key="8">
    <source>
        <dbReference type="EMBL" id="KKT65824.1"/>
    </source>
</evidence>
<dbReference type="GO" id="GO:0003886">
    <property type="term" value="F:DNA (cytosine-5-)-methyltransferase activity"/>
    <property type="evidence" value="ECO:0007669"/>
    <property type="project" value="UniProtKB-EC"/>
</dbReference>
<evidence type="ECO:0000256" key="5">
    <source>
        <dbReference type="PROSITE-ProRule" id="PRU01016"/>
    </source>
</evidence>
<dbReference type="PANTHER" id="PTHR46098">
    <property type="entry name" value="TRNA (CYTOSINE(38)-C(5))-METHYLTRANSFERASE"/>
    <property type="match status" value="1"/>
</dbReference>
<dbReference type="PANTHER" id="PTHR46098:SF1">
    <property type="entry name" value="TRNA (CYTOSINE(38)-C(5))-METHYLTRANSFERASE"/>
    <property type="match status" value="1"/>
</dbReference>
<gene>
    <name evidence="8" type="ORF">UW60_C0034G0010</name>
</gene>
<evidence type="ECO:0000256" key="4">
    <source>
        <dbReference type="ARBA" id="ARBA00022747"/>
    </source>
</evidence>
<dbReference type="PROSITE" id="PS51679">
    <property type="entry name" value="SAM_MT_C5"/>
    <property type="match status" value="1"/>
</dbReference>
<dbReference type="PROSITE" id="PS00094">
    <property type="entry name" value="C5_MTASE_1"/>
    <property type="match status" value="1"/>
</dbReference>
<dbReference type="Gene3D" id="3.90.120.10">
    <property type="entry name" value="DNA Methylase, subunit A, domain 2"/>
    <property type="match status" value="2"/>
</dbReference>
<dbReference type="InterPro" id="IPR050750">
    <property type="entry name" value="C5-MTase"/>
</dbReference>
<protein>
    <recommendedName>
        <fullName evidence="7">Cytosine-specific methyltransferase</fullName>
        <ecNumber evidence="7">2.1.1.37</ecNumber>
    </recommendedName>
</protein>
<keyword evidence="1 5" id="KW-0489">Methyltransferase</keyword>
<name>A0A0G1M1I4_9BACT</name>
<comment type="similarity">
    <text evidence="5 6">Belongs to the class I-like SAM-binding methyltransferase superfamily. C5-methyltransferase family.</text>
</comment>
<dbReference type="Proteomes" id="UP000034826">
    <property type="component" value="Unassembled WGS sequence"/>
</dbReference>
<dbReference type="Pfam" id="PF00145">
    <property type="entry name" value="DNA_methylase"/>
    <property type="match status" value="1"/>
</dbReference>
<sequence>MRFIDLFAGIGGFRHGLQKVATESKGSSDSESGASQHGQCAFHCAWSNEWDKYASQIYKKHYGECDTRDIRTVNTKDIPDHDLLCAGFPCQSFSIAGKRLGFEDTRDEGKTFQTILGVLSDLGYEYQWQVLNSKNFGVPQNRERVFIVGHLRETSRPEIFPIGESHTILNQKKYAEQEGRTRVSSTIDARYGSLRNAGETYLHYIGGIRGKRDMWLKDDKQNSRNFSQGQRVYSSDGIASTIAGNAGGLGGKTGLYAIPVLSPDRMEKRQNGRRFKNDGDPAFTLTSQDKHGVYDGLNIRRLTPVECERLQGFPDNWTEGISDTQRYKCLGNAVTTLVITEIGRKLIQTKEVNQI</sequence>
<dbReference type="GO" id="GO:0009307">
    <property type="term" value="P:DNA restriction-modification system"/>
    <property type="evidence" value="ECO:0007669"/>
    <property type="project" value="UniProtKB-KW"/>
</dbReference>
<keyword evidence="3 5" id="KW-0949">S-adenosyl-L-methionine</keyword>
<dbReference type="GO" id="GO:0032259">
    <property type="term" value="P:methylation"/>
    <property type="evidence" value="ECO:0007669"/>
    <property type="project" value="UniProtKB-KW"/>
</dbReference>
<dbReference type="EC" id="2.1.1.37" evidence="7"/>
<dbReference type="EMBL" id="LCIY01000034">
    <property type="protein sequence ID" value="KKT65824.1"/>
    <property type="molecule type" value="Genomic_DNA"/>
</dbReference>
<dbReference type="AlphaFoldDB" id="A0A0G1M1I4"/>
<evidence type="ECO:0000256" key="6">
    <source>
        <dbReference type="RuleBase" id="RU000416"/>
    </source>
</evidence>
<dbReference type="PATRIC" id="fig|1618564.3.peg.803"/>
<dbReference type="SUPFAM" id="SSF53335">
    <property type="entry name" value="S-adenosyl-L-methionine-dependent methyltransferases"/>
    <property type="match status" value="1"/>
</dbReference>
<organism evidence="8 9">
    <name type="scientific">Candidatus Woesebacteria bacterium GW2011_GWA2_44_33</name>
    <dbReference type="NCBI Taxonomy" id="1618564"/>
    <lineage>
        <taxon>Bacteria</taxon>
        <taxon>Candidatus Woeseibacteriota</taxon>
    </lineage>
</organism>
<evidence type="ECO:0000313" key="9">
    <source>
        <dbReference type="Proteomes" id="UP000034826"/>
    </source>
</evidence>
<keyword evidence="2 5" id="KW-0808">Transferase</keyword>
<evidence type="ECO:0000256" key="1">
    <source>
        <dbReference type="ARBA" id="ARBA00022603"/>
    </source>
</evidence>
<dbReference type="PRINTS" id="PR00105">
    <property type="entry name" value="C5METTRFRASE"/>
</dbReference>
<evidence type="ECO:0000256" key="3">
    <source>
        <dbReference type="ARBA" id="ARBA00022691"/>
    </source>
</evidence>
<dbReference type="Gene3D" id="3.40.50.150">
    <property type="entry name" value="Vaccinia Virus protein VP39"/>
    <property type="match status" value="2"/>
</dbReference>
<reference evidence="8 9" key="1">
    <citation type="journal article" date="2015" name="Nature">
        <title>rRNA introns, odd ribosomes, and small enigmatic genomes across a large radiation of phyla.</title>
        <authorList>
            <person name="Brown C.T."/>
            <person name="Hug L.A."/>
            <person name="Thomas B.C."/>
            <person name="Sharon I."/>
            <person name="Castelle C.J."/>
            <person name="Singh A."/>
            <person name="Wilkins M.J."/>
            <person name="Williams K.H."/>
            <person name="Banfield J.F."/>
        </authorList>
    </citation>
    <scope>NUCLEOTIDE SEQUENCE [LARGE SCALE GENOMIC DNA]</scope>
</reference>
<feature type="active site" evidence="5">
    <location>
        <position position="90"/>
    </location>
</feature>
<dbReference type="NCBIfam" id="TIGR00675">
    <property type="entry name" value="dcm"/>
    <property type="match status" value="2"/>
</dbReference>
<keyword evidence="4" id="KW-0680">Restriction system</keyword>
<evidence type="ECO:0000256" key="2">
    <source>
        <dbReference type="ARBA" id="ARBA00022679"/>
    </source>
</evidence>